<keyword evidence="24" id="KW-1185">Reference proteome</keyword>
<keyword evidence="21" id="KW-1003">Cell membrane</keyword>
<feature type="transmembrane region" description="Helical" evidence="21">
    <location>
        <begin position="214"/>
        <end position="232"/>
    </location>
</feature>
<comment type="caution">
    <text evidence="23">The sequence shown here is derived from an EMBL/GenBank/DDBJ whole genome shotgun (WGS) entry which is preliminary data.</text>
</comment>
<feature type="transmembrane region" description="Helical" evidence="21">
    <location>
        <begin position="137"/>
        <end position="154"/>
    </location>
</feature>
<evidence type="ECO:0000256" key="6">
    <source>
        <dbReference type="ARBA" id="ARBA00022692"/>
    </source>
</evidence>
<comment type="catalytic activity">
    <reaction evidence="20">
        <text>Cu(+)(in) + ATP + H2O = Cu(+)(out) + ADP + phosphate + H(+)</text>
        <dbReference type="Rhea" id="RHEA:25792"/>
        <dbReference type="ChEBI" id="CHEBI:15377"/>
        <dbReference type="ChEBI" id="CHEBI:15378"/>
        <dbReference type="ChEBI" id="CHEBI:30616"/>
        <dbReference type="ChEBI" id="CHEBI:43474"/>
        <dbReference type="ChEBI" id="CHEBI:49552"/>
        <dbReference type="ChEBI" id="CHEBI:456216"/>
        <dbReference type="EC" id="7.2.2.8"/>
    </reaction>
</comment>
<dbReference type="InterPro" id="IPR036412">
    <property type="entry name" value="HAD-like_sf"/>
</dbReference>
<dbReference type="PANTHER" id="PTHR43520">
    <property type="entry name" value="ATP7, ISOFORM B"/>
    <property type="match status" value="1"/>
</dbReference>
<keyword evidence="7 21" id="KW-0479">Metal-binding</keyword>
<dbReference type="GO" id="GO:0016887">
    <property type="term" value="F:ATP hydrolysis activity"/>
    <property type="evidence" value="ECO:0007669"/>
    <property type="project" value="InterPro"/>
</dbReference>
<dbReference type="InterPro" id="IPR001757">
    <property type="entry name" value="P_typ_ATPase"/>
</dbReference>
<dbReference type="SFLD" id="SFLDS00003">
    <property type="entry name" value="Haloacid_Dehalogenase"/>
    <property type="match status" value="1"/>
</dbReference>
<name>E7GA88_9FIRM</name>
<dbReference type="GO" id="GO:0005507">
    <property type="term" value="F:copper ion binding"/>
    <property type="evidence" value="ECO:0007669"/>
    <property type="project" value="InterPro"/>
</dbReference>
<dbReference type="InterPro" id="IPR036163">
    <property type="entry name" value="HMA_dom_sf"/>
</dbReference>
<dbReference type="Pfam" id="PF00122">
    <property type="entry name" value="E1-E2_ATPase"/>
    <property type="match status" value="1"/>
</dbReference>
<evidence type="ECO:0000313" key="23">
    <source>
        <dbReference type="EMBL" id="EFW05096.1"/>
    </source>
</evidence>
<reference evidence="23 24" key="1">
    <citation type="submission" date="2010-12" db="EMBL/GenBank/DDBJ databases">
        <title>The Genome Sequence of Coprobacillus sp. strain 29_1.</title>
        <authorList>
            <consortium name="The Broad Institute Genome Sequencing Platform"/>
            <person name="Earl A."/>
            <person name="Ward D."/>
            <person name="Feldgarden M."/>
            <person name="Gevers D."/>
            <person name="Daigneault M."/>
            <person name="Sibley C.D."/>
            <person name="White A."/>
            <person name="Strauss J."/>
            <person name="Allen-Vercoe E."/>
            <person name="Young S.K."/>
            <person name="Zeng Q."/>
            <person name="Gargeya S."/>
            <person name="Fitzgerald M."/>
            <person name="Haas B."/>
            <person name="Abouelleil A."/>
            <person name="Alvarado L."/>
            <person name="Arachchi H.M."/>
            <person name="Berlin A."/>
            <person name="Brown A."/>
            <person name="Chapman S.B."/>
            <person name="Chen Z."/>
            <person name="Dunbar C."/>
            <person name="Freedman E."/>
            <person name="Gearin G."/>
            <person name="Gellesch M."/>
            <person name="Goldberg J."/>
            <person name="Griggs A."/>
            <person name="Gujja S."/>
            <person name="Heilman E."/>
            <person name="Heiman D."/>
            <person name="Howarth C."/>
            <person name="Larson L."/>
            <person name="Lui A."/>
            <person name="MacDonald P.J.P."/>
            <person name="Mehta T."/>
            <person name="Montmayeur A."/>
            <person name="Murphy C."/>
            <person name="Neiman D."/>
            <person name="Pearson M."/>
            <person name="Priest M."/>
            <person name="Roberts A."/>
            <person name="Saif S."/>
            <person name="Shea T."/>
            <person name="Shenoy N."/>
            <person name="Sisk P."/>
            <person name="Stolte C."/>
            <person name="Sykes S."/>
            <person name="White J."/>
            <person name="Yandava C."/>
            <person name="Nusbaum C."/>
            <person name="Birren B."/>
        </authorList>
    </citation>
    <scope>NUCLEOTIDE SEQUENCE [LARGE SCALE GENOMIC DNA]</scope>
    <source>
        <strain evidence="23 24">29_1</strain>
    </source>
</reference>
<dbReference type="PANTHER" id="PTHR43520:SF8">
    <property type="entry name" value="P-TYPE CU(+) TRANSPORTER"/>
    <property type="match status" value="1"/>
</dbReference>
<dbReference type="InterPro" id="IPR023214">
    <property type="entry name" value="HAD_sf"/>
</dbReference>
<dbReference type="InterPro" id="IPR023298">
    <property type="entry name" value="ATPase_P-typ_TM_dom_sf"/>
</dbReference>
<dbReference type="SUPFAM" id="SSF81665">
    <property type="entry name" value="Calcium ATPase, transmembrane domain M"/>
    <property type="match status" value="1"/>
</dbReference>
<dbReference type="GO" id="GO:0055070">
    <property type="term" value="P:copper ion homeostasis"/>
    <property type="evidence" value="ECO:0007669"/>
    <property type="project" value="TreeGrafter"/>
</dbReference>
<dbReference type="NCBIfam" id="TIGR01525">
    <property type="entry name" value="ATPase-IB_hvy"/>
    <property type="match status" value="1"/>
</dbReference>
<evidence type="ECO:0000256" key="3">
    <source>
        <dbReference type="ARBA" id="ARBA00012517"/>
    </source>
</evidence>
<feature type="transmembrane region" description="Helical" evidence="21">
    <location>
        <begin position="735"/>
        <end position="758"/>
    </location>
</feature>
<dbReference type="Gene3D" id="3.30.70.100">
    <property type="match status" value="2"/>
</dbReference>
<sequence>MYIMLVYPLGVGGIVMKRKYDIIGMTCSACSAHIDKAIRHIDGIQSVNVNLLSNFMVVEFDEDKVNDALIMKTVEEAGYKAMPEKTEVQQTTQNESIDEKKKSLILSFVFLIPLFYISMGHMMGAPLPDILLGHENMMVFALTQLFLTLPIMYINRGYFQRGFKSLWHKSPNMDTLIAIGSAAAAIYSIYAIFMMGYDLGHGNMNEAHQYMMQLYFESAGMILTLISLGKYLESRSKKKTSEAIEKLMNLMPSTATVLIDGQEVVVAIEDVQIGDIVIVKSGQSIPVDGVIIKGQTSIDESMITGESLPVDKSVDDKVIGATMNVEGYIQVKVTHTSGDTTLSKIIQLVEDASSSKAPIAKLADQISGIFVPIVMVISLLTFIGWITLGAQTFHFALTCAIAVLVISCPCALGLATPTAIMVGTGKGAQLGILIKSAENLELLSKADSIVLDKTGTITKGKPQVTDIYPQHISETELLKTAAAIENASQHPLAKAIVEYVQQMDLTFQTVDSFEMVQGQGLIGKLNGKTLLSGNKRMMEEHGIDLSDVYETSQKLASFGKTPLYYALDEQLIGMIVVSDVLKETSQQAIQSLKDMNLSVYMLTGDNALTAKAIGDKLGIEVIAEVLPQDKEKHIRDLQAQGRTVIMVGDGINDAPALMRADVGIAMTSGTDIAIDSADLVLMKNDLQDVVHSIELSHAVIRNIKENLFWAFFYNVIGIPIAAGLFYPFFGWLLDPMFGAAAMSLSSVFVVSNALRLRFFKPKQTIRKKERKMMKKMNIEGMMCAHCQAHVEKALNGIDGVKATVDLKNNCANIELDHDVEETVLTKAVEDAGYKVVGFE</sequence>
<keyword evidence="8" id="KW-0677">Repeat</keyword>
<feature type="domain" description="HMA" evidence="22">
    <location>
        <begin position="16"/>
        <end position="82"/>
    </location>
</feature>
<keyword evidence="12" id="KW-0460">Magnesium</keyword>
<evidence type="ECO:0000259" key="22">
    <source>
        <dbReference type="PROSITE" id="PS50846"/>
    </source>
</evidence>
<evidence type="ECO:0000256" key="12">
    <source>
        <dbReference type="ARBA" id="ARBA00022842"/>
    </source>
</evidence>
<dbReference type="InterPro" id="IPR006121">
    <property type="entry name" value="HMA_dom"/>
</dbReference>
<dbReference type="GO" id="GO:0140581">
    <property type="term" value="F:P-type monovalent copper transporter activity"/>
    <property type="evidence" value="ECO:0007669"/>
    <property type="project" value="UniProtKB-EC"/>
</dbReference>
<dbReference type="PROSITE" id="PS01047">
    <property type="entry name" value="HMA_1"/>
    <property type="match status" value="2"/>
</dbReference>
<dbReference type="PROSITE" id="PS01229">
    <property type="entry name" value="COF_2"/>
    <property type="match status" value="1"/>
</dbReference>
<dbReference type="InterPro" id="IPR006122">
    <property type="entry name" value="HMA_Cu_ion-bd"/>
</dbReference>
<evidence type="ECO:0000256" key="13">
    <source>
        <dbReference type="ARBA" id="ARBA00022967"/>
    </source>
</evidence>
<evidence type="ECO:0000256" key="9">
    <source>
        <dbReference type="ARBA" id="ARBA00022741"/>
    </source>
</evidence>
<dbReference type="SUPFAM" id="SSF56784">
    <property type="entry name" value="HAD-like"/>
    <property type="match status" value="1"/>
</dbReference>
<keyword evidence="5" id="KW-0813">Transport</keyword>
<dbReference type="EMBL" id="ADKX01000030">
    <property type="protein sequence ID" value="EFW05096.1"/>
    <property type="molecule type" value="Genomic_DNA"/>
</dbReference>
<evidence type="ECO:0000256" key="11">
    <source>
        <dbReference type="ARBA" id="ARBA00022840"/>
    </source>
</evidence>
<feature type="transmembrane region" description="Helical" evidence="21">
    <location>
        <begin position="707"/>
        <end position="729"/>
    </location>
</feature>
<keyword evidence="11 21" id="KW-0067">ATP-binding</keyword>
<dbReference type="FunFam" id="3.30.70.100:FF:000001">
    <property type="entry name" value="ATPase copper transporting beta"/>
    <property type="match status" value="1"/>
</dbReference>
<dbReference type="GO" id="GO:0005886">
    <property type="term" value="C:plasma membrane"/>
    <property type="evidence" value="ECO:0007669"/>
    <property type="project" value="UniProtKB-SubCell"/>
</dbReference>
<evidence type="ECO:0000256" key="7">
    <source>
        <dbReference type="ARBA" id="ARBA00022723"/>
    </source>
</evidence>
<evidence type="ECO:0000256" key="1">
    <source>
        <dbReference type="ARBA" id="ARBA00004651"/>
    </source>
</evidence>
<dbReference type="SUPFAM" id="SSF55008">
    <property type="entry name" value="HMA, heavy metal-associated domain"/>
    <property type="match status" value="2"/>
</dbReference>
<dbReference type="InterPro" id="IPR023299">
    <property type="entry name" value="ATPase_P-typ_cyto_dom_N"/>
</dbReference>
<evidence type="ECO:0000256" key="14">
    <source>
        <dbReference type="ARBA" id="ARBA00022989"/>
    </source>
</evidence>
<dbReference type="SFLD" id="SFLDF00027">
    <property type="entry name" value="p-type_atpase"/>
    <property type="match status" value="1"/>
</dbReference>
<evidence type="ECO:0000256" key="18">
    <source>
        <dbReference type="ARBA" id="ARBA00029719"/>
    </source>
</evidence>
<dbReference type="Gene3D" id="3.40.50.1000">
    <property type="entry name" value="HAD superfamily/HAD-like"/>
    <property type="match status" value="1"/>
</dbReference>
<dbReference type="InterPro" id="IPR059000">
    <property type="entry name" value="ATPase_P-type_domA"/>
</dbReference>
<dbReference type="AlphaFoldDB" id="E7GA88"/>
<dbReference type="SFLD" id="SFLDG00002">
    <property type="entry name" value="C1.7:_P-type_atpase_like"/>
    <property type="match status" value="1"/>
</dbReference>
<dbReference type="SUPFAM" id="SSF81653">
    <property type="entry name" value="Calcium ATPase, transduction domain A"/>
    <property type="match status" value="1"/>
</dbReference>
<dbReference type="NCBIfam" id="TIGR01512">
    <property type="entry name" value="ATPase-IB2_Cd"/>
    <property type="match status" value="1"/>
</dbReference>
<keyword evidence="15" id="KW-0186">Copper</keyword>
<dbReference type="STRING" id="100884.GCA_000269565_03521"/>
<dbReference type="NCBIfam" id="TIGR01511">
    <property type="entry name" value="ATPase-IB1_Cu"/>
    <property type="match status" value="1"/>
</dbReference>
<comment type="subcellular location">
    <subcellularLocation>
        <location evidence="1">Cell membrane</location>
        <topology evidence="1">Multi-pass membrane protein</topology>
    </subcellularLocation>
</comment>
<feature type="transmembrane region" description="Helical" evidence="21">
    <location>
        <begin position="393"/>
        <end position="416"/>
    </location>
</feature>
<evidence type="ECO:0000256" key="20">
    <source>
        <dbReference type="ARBA" id="ARBA00049289"/>
    </source>
</evidence>
<keyword evidence="14 21" id="KW-1133">Transmembrane helix</keyword>
<gene>
    <name evidence="23" type="ORF">HMPREF9488_01678</name>
</gene>
<evidence type="ECO:0000256" key="8">
    <source>
        <dbReference type="ARBA" id="ARBA00022737"/>
    </source>
</evidence>
<dbReference type="GO" id="GO:0005524">
    <property type="term" value="F:ATP binding"/>
    <property type="evidence" value="ECO:0007669"/>
    <property type="project" value="UniProtKB-UniRule"/>
</dbReference>
<dbReference type="Pfam" id="PF00403">
    <property type="entry name" value="HMA"/>
    <property type="match status" value="2"/>
</dbReference>
<feature type="transmembrane region" description="Helical" evidence="21">
    <location>
        <begin position="175"/>
        <end position="194"/>
    </location>
</feature>
<evidence type="ECO:0000256" key="19">
    <source>
        <dbReference type="ARBA" id="ARBA00033239"/>
    </source>
</evidence>
<dbReference type="NCBIfam" id="TIGR01494">
    <property type="entry name" value="ATPase_P-type"/>
    <property type="match status" value="1"/>
</dbReference>
<evidence type="ECO:0000256" key="17">
    <source>
        <dbReference type="ARBA" id="ARBA00023136"/>
    </source>
</evidence>
<evidence type="ECO:0000256" key="5">
    <source>
        <dbReference type="ARBA" id="ARBA00022448"/>
    </source>
</evidence>
<dbReference type="Proteomes" id="UP000003157">
    <property type="component" value="Unassembled WGS sequence"/>
</dbReference>
<evidence type="ECO:0000256" key="15">
    <source>
        <dbReference type="ARBA" id="ARBA00023008"/>
    </source>
</evidence>
<evidence type="ECO:0000313" key="24">
    <source>
        <dbReference type="Proteomes" id="UP000003157"/>
    </source>
</evidence>
<dbReference type="PROSITE" id="PS00154">
    <property type="entry name" value="ATPASE_E1_E2"/>
    <property type="match status" value="1"/>
</dbReference>
<dbReference type="InterPro" id="IPR017969">
    <property type="entry name" value="Heavy-metal-associated_CS"/>
</dbReference>
<dbReference type="eggNOG" id="COG2217">
    <property type="taxonomic scope" value="Bacteria"/>
</dbReference>
<dbReference type="FunFam" id="2.70.150.10:FF:000002">
    <property type="entry name" value="Copper-transporting ATPase 1, putative"/>
    <property type="match status" value="1"/>
</dbReference>
<keyword evidence="13" id="KW-1278">Translocase</keyword>
<dbReference type="PRINTS" id="PR00119">
    <property type="entry name" value="CATATPASE"/>
</dbReference>
<dbReference type="InterPro" id="IPR027256">
    <property type="entry name" value="P-typ_ATPase_IB"/>
</dbReference>
<feature type="transmembrane region" description="Helical" evidence="21">
    <location>
        <begin position="104"/>
        <end position="125"/>
    </location>
</feature>
<evidence type="ECO:0000256" key="16">
    <source>
        <dbReference type="ARBA" id="ARBA00023065"/>
    </source>
</evidence>
<dbReference type="EC" id="7.2.2.8" evidence="3"/>
<dbReference type="InterPro" id="IPR008250">
    <property type="entry name" value="ATPase_P-typ_transduc_dom_A_sf"/>
</dbReference>
<protein>
    <recommendedName>
        <fullName evidence="4">Copper-exporting P-type ATPase</fullName>
        <ecNumber evidence="3">7.2.2.8</ecNumber>
    </recommendedName>
    <alternativeName>
        <fullName evidence="18">Copper-exporting P-type ATPase A</fullName>
    </alternativeName>
    <alternativeName>
        <fullName evidence="19">Cu(+)-exporting ATPase</fullName>
    </alternativeName>
</protein>
<dbReference type="HOGENOM" id="CLU_001771_0_3_9"/>
<dbReference type="Gene3D" id="2.70.150.10">
    <property type="entry name" value="Calcium-transporting ATPase, cytoplasmic transduction domain A"/>
    <property type="match status" value="1"/>
</dbReference>
<dbReference type="InterPro" id="IPR018303">
    <property type="entry name" value="ATPase_P-typ_P_site"/>
</dbReference>
<keyword evidence="10" id="KW-0187">Copper transport</keyword>
<keyword evidence="6 21" id="KW-0812">Transmembrane</keyword>
<dbReference type="GO" id="GO:0043682">
    <property type="term" value="F:P-type divalent copper transporter activity"/>
    <property type="evidence" value="ECO:0007669"/>
    <property type="project" value="TreeGrafter"/>
</dbReference>
<accession>E7GA88</accession>
<dbReference type="InterPro" id="IPR044492">
    <property type="entry name" value="P_typ_ATPase_HD_dom"/>
</dbReference>
<dbReference type="CDD" id="cd00371">
    <property type="entry name" value="HMA"/>
    <property type="match status" value="2"/>
</dbReference>
<dbReference type="Gene3D" id="3.40.1110.10">
    <property type="entry name" value="Calcium-transporting ATPase, cytoplasmic domain N"/>
    <property type="match status" value="1"/>
</dbReference>
<keyword evidence="9 21" id="KW-0547">Nucleotide-binding</keyword>
<organism evidence="23 24">
    <name type="scientific">Coprobacillus cateniformis</name>
    <dbReference type="NCBI Taxonomy" id="100884"/>
    <lineage>
        <taxon>Bacteria</taxon>
        <taxon>Bacillati</taxon>
        <taxon>Bacillota</taxon>
        <taxon>Erysipelotrichia</taxon>
        <taxon>Erysipelotrichales</taxon>
        <taxon>Coprobacillaceae</taxon>
        <taxon>Coprobacillus</taxon>
    </lineage>
</organism>
<dbReference type="CDD" id="cd02094">
    <property type="entry name" value="P-type_ATPase_Cu-like"/>
    <property type="match status" value="1"/>
</dbReference>
<evidence type="ECO:0000256" key="2">
    <source>
        <dbReference type="ARBA" id="ARBA00006024"/>
    </source>
</evidence>
<evidence type="ECO:0000256" key="10">
    <source>
        <dbReference type="ARBA" id="ARBA00022796"/>
    </source>
</evidence>
<comment type="similarity">
    <text evidence="2 21">Belongs to the cation transport ATPase (P-type) (TC 3.A.3) family. Type IB subfamily.</text>
</comment>
<dbReference type="Pfam" id="PF00702">
    <property type="entry name" value="Hydrolase"/>
    <property type="match status" value="1"/>
</dbReference>
<evidence type="ECO:0000256" key="4">
    <source>
        <dbReference type="ARBA" id="ARBA00015102"/>
    </source>
</evidence>
<feature type="domain" description="HMA" evidence="22">
    <location>
        <begin position="772"/>
        <end position="836"/>
    </location>
</feature>
<proteinExistence type="inferred from homology"/>
<feature type="transmembrane region" description="Helical" evidence="21">
    <location>
        <begin position="366"/>
        <end position="387"/>
    </location>
</feature>
<evidence type="ECO:0000256" key="21">
    <source>
        <dbReference type="RuleBase" id="RU362081"/>
    </source>
</evidence>
<dbReference type="PRINTS" id="PR00943">
    <property type="entry name" value="CUATPASE"/>
</dbReference>
<keyword evidence="16" id="KW-0406">Ion transport</keyword>
<dbReference type="NCBIfam" id="TIGR00003">
    <property type="entry name" value="copper ion binding protein"/>
    <property type="match status" value="2"/>
</dbReference>
<keyword evidence="17 21" id="KW-0472">Membrane</keyword>
<dbReference type="PROSITE" id="PS50846">
    <property type="entry name" value="HMA_2"/>
    <property type="match status" value="2"/>
</dbReference>